<keyword evidence="2" id="KW-1185">Reference proteome</keyword>
<evidence type="ECO:0000313" key="1">
    <source>
        <dbReference type="EMBL" id="GGF22937.1"/>
    </source>
</evidence>
<dbReference type="Gene3D" id="2.60.120.620">
    <property type="entry name" value="q2cbj1_9rhob like domain"/>
    <property type="match status" value="1"/>
</dbReference>
<comment type="caution">
    <text evidence="1">The sequence shown here is derived from an EMBL/GenBank/DDBJ whole genome shotgun (WGS) entry which is preliminary data.</text>
</comment>
<accession>A0A8J2YU98</accession>
<dbReference type="RefSeq" id="WP_189047350.1">
    <property type="nucleotide sequence ID" value="NZ_BMJQ01000007.1"/>
</dbReference>
<organism evidence="1 2">
    <name type="scientific">Aliidongia dinghuensis</name>
    <dbReference type="NCBI Taxonomy" id="1867774"/>
    <lineage>
        <taxon>Bacteria</taxon>
        <taxon>Pseudomonadati</taxon>
        <taxon>Pseudomonadota</taxon>
        <taxon>Alphaproteobacteria</taxon>
        <taxon>Rhodospirillales</taxon>
        <taxon>Dongiaceae</taxon>
        <taxon>Aliidongia</taxon>
    </lineage>
</organism>
<reference evidence="1" key="2">
    <citation type="submission" date="2020-09" db="EMBL/GenBank/DDBJ databases">
        <authorList>
            <person name="Sun Q."/>
            <person name="Zhou Y."/>
        </authorList>
    </citation>
    <scope>NUCLEOTIDE SEQUENCE</scope>
    <source>
        <strain evidence="1">CGMCC 1.15725</strain>
    </source>
</reference>
<dbReference type="Proteomes" id="UP000646365">
    <property type="component" value="Unassembled WGS sequence"/>
</dbReference>
<protein>
    <recommendedName>
        <fullName evidence="3">Phytanoyl-CoA dioxygenase</fullName>
    </recommendedName>
</protein>
<reference evidence="1" key="1">
    <citation type="journal article" date="2014" name="Int. J. Syst. Evol. Microbiol.">
        <title>Complete genome sequence of Corynebacterium casei LMG S-19264T (=DSM 44701T), isolated from a smear-ripened cheese.</title>
        <authorList>
            <consortium name="US DOE Joint Genome Institute (JGI-PGF)"/>
            <person name="Walter F."/>
            <person name="Albersmeier A."/>
            <person name="Kalinowski J."/>
            <person name="Ruckert C."/>
        </authorList>
    </citation>
    <scope>NUCLEOTIDE SEQUENCE</scope>
    <source>
        <strain evidence="1">CGMCC 1.15725</strain>
    </source>
</reference>
<evidence type="ECO:0008006" key="3">
    <source>
        <dbReference type="Google" id="ProtNLM"/>
    </source>
</evidence>
<gene>
    <name evidence="1" type="ORF">GCM10011611_31300</name>
</gene>
<dbReference type="AlphaFoldDB" id="A0A8J2YU98"/>
<sequence>MTPLKERFRTRIPSVPAFLRRAAADRRRLAYDLLPIASTPAMRARIARLIALTQPKTPGFAPSETARAWHRALDDTGITPTLPRWPTAWTDELRAYFQSVPCTDPYRTHLGSFLWDQVPSTETNMGYFGIEQVLKAPHALEIFNDRRVLETAELYLGCKPLLDNIGCWWSYGDRPAAKGTQRYHRDFDSIRGFKLFLYLTDVDETAGPHVYMKGSHTSPLLDTGRAQSDEAIRAAFGAENEVHMVGGAGTWFLADTFGFHKGALPTTGRRLILVAQYNVNRSPHLPPAPVMARPDAALDPFVNRLLLA</sequence>
<proteinExistence type="predicted"/>
<dbReference type="SUPFAM" id="SSF51197">
    <property type="entry name" value="Clavaminate synthase-like"/>
    <property type="match status" value="1"/>
</dbReference>
<evidence type="ECO:0000313" key="2">
    <source>
        <dbReference type="Proteomes" id="UP000646365"/>
    </source>
</evidence>
<name>A0A8J2YU98_9PROT</name>
<dbReference type="EMBL" id="BMJQ01000007">
    <property type="protein sequence ID" value="GGF22937.1"/>
    <property type="molecule type" value="Genomic_DNA"/>
</dbReference>